<dbReference type="RefSeq" id="WP_345318540.1">
    <property type="nucleotide sequence ID" value="NZ_BAABGA010000006.1"/>
</dbReference>
<evidence type="ECO:0000313" key="4">
    <source>
        <dbReference type="EMBL" id="GAA4444031.1"/>
    </source>
</evidence>
<dbReference type="EMBL" id="BAABGA010000006">
    <property type="protein sequence ID" value="GAA4444031.1"/>
    <property type="molecule type" value="Genomic_DNA"/>
</dbReference>
<gene>
    <name evidence="4" type="ORF">GCM10023156_01870</name>
</gene>
<accession>A0ABP8M7Q8</accession>
<dbReference type="PANTHER" id="PTHR30469">
    <property type="entry name" value="MULTIDRUG RESISTANCE PROTEIN MDTA"/>
    <property type="match status" value="1"/>
</dbReference>
<sequence>MNKTMIAAFALAFATPALAQTTSNPSANEIHAENCTVKFINNVNVPAEVDGKVMELKFDEGWTVAAGELMVVIDDTQAKHALELKKAEEKEALLNATNDVNLKDSKNAKDLAVAELEAFKELRREGAIPFWELEKKRFEATRAELKIDLAEMQMQIAKVQFKAKESERQMAEYEIEKRRITAPFDGYVEARIAQLGEWVQPGSPVATLVQLDKLKVEGYIDTRRYSEQVVKGMPVQVRVYRDASDENVVTFDAKVDFVGSEIGLDKLYRISVNIDNKQAGQQWLVKPGMRAEMTVLK</sequence>
<organism evidence="4 5">
    <name type="scientific">Novipirellula rosea</name>
    <dbReference type="NCBI Taxonomy" id="1031540"/>
    <lineage>
        <taxon>Bacteria</taxon>
        <taxon>Pseudomonadati</taxon>
        <taxon>Planctomycetota</taxon>
        <taxon>Planctomycetia</taxon>
        <taxon>Pirellulales</taxon>
        <taxon>Pirellulaceae</taxon>
        <taxon>Novipirellula</taxon>
    </lineage>
</organism>
<evidence type="ECO:0000259" key="3">
    <source>
        <dbReference type="Pfam" id="PF25917"/>
    </source>
</evidence>
<comment type="caution">
    <text evidence="4">The sequence shown here is derived from an EMBL/GenBank/DDBJ whole genome shotgun (WGS) entry which is preliminary data.</text>
</comment>
<evidence type="ECO:0000256" key="2">
    <source>
        <dbReference type="SAM" id="SignalP"/>
    </source>
</evidence>
<keyword evidence="5" id="KW-1185">Reference proteome</keyword>
<evidence type="ECO:0000256" key="1">
    <source>
        <dbReference type="SAM" id="Coils"/>
    </source>
</evidence>
<evidence type="ECO:0000313" key="5">
    <source>
        <dbReference type="Proteomes" id="UP001500840"/>
    </source>
</evidence>
<feature type="signal peptide" evidence="2">
    <location>
        <begin position="1"/>
        <end position="19"/>
    </location>
</feature>
<keyword evidence="1" id="KW-0175">Coiled coil</keyword>
<feature type="chain" id="PRO_5047281520" evidence="2">
    <location>
        <begin position="20"/>
        <end position="297"/>
    </location>
</feature>
<dbReference type="Gene3D" id="1.10.287.470">
    <property type="entry name" value="Helix hairpin bin"/>
    <property type="match status" value="1"/>
</dbReference>
<dbReference type="Pfam" id="PF25917">
    <property type="entry name" value="BSH_RND"/>
    <property type="match status" value="1"/>
</dbReference>
<name>A0ABP8M7Q8_9BACT</name>
<feature type="coiled-coil region" evidence="1">
    <location>
        <begin position="135"/>
        <end position="176"/>
    </location>
</feature>
<reference evidence="5" key="1">
    <citation type="journal article" date="2019" name="Int. J. Syst. Evol. Microbiol.">
        <title>The Global Catalogue of Microorganisms (GCM) 10K type strain sequencing project: providing services to taxonomists for standard genome sequencing and annotation.</title>
        <authorList>
            <consortium name="The Broad Institute Genomics Platform"/>
            <consortium name="The Broad Institute Genome Sequencing Center for Infectious Disease"/>
            <person name="Wu L."/>
            <person name="Ma J."/>
        </authorList>
    </citation>
    <scope>NUCLEOTIDE SEQUENCE [LARGE SCALE GENOMIC DNA]</scope>
    <source>
        <strain evidence="5">JCM 17759</strain>
    </source>
</reference>
<dbReference type="Gene3D" id="2.40.30.170">
    <property type="match status" value="1"/>
</dbReference>
<dbReference type="SUPFAM" id="SSF111369">
    <property type="entry name" value="HlyD-like secretion proteins"/>
    <property type="match status" value="1"/>
</dbReference>
<feature type="domain" description="Multidrug resistance protein MdtA-like barrel-sandwich hybrid" evidence="3">
    <location>
        <begin position="41"/>
        <end position="209"/>
    </location>
</feature>
<proteinExistence type="predicted"/>
<protein>
    <submittedName>
        <fullName evidence="4">HlyD family efflux transporter periplasmic adaptor subunit</fullName>
    </submittedName>
</protein>
<keyword evidence="2" id="KW-0732">Signal</keyword>
<dbReference type="Gene3D" id="2.40.50.100">
    <property type="match status" value="1"/>
</dbReference>
<dbReference type="PANTHER" id="PTHR30469:SF15">
    <property type="entry name" value="HLYD FAMILY OF SECRETION PROTEINS"/>
    <property type="match status" value="1"/>
</dbReference>
<dbReference type="Proteomes" id="UP001500840">
    <property type="component" value="Unassembled WGS sequence"/>
</dbReference>
<dbReference type="InterPro" id="IPR058625">
    <property type="entry name" value="MdtA-like_BSH"/>
</dbReference>